<keyword evidence="3 5" id="KW-1133">Transmembrane helix</keyword>
<name>A3V8S2_9RHOB</name>
<keyword evidence="7" id="KW-1185">Reference proteome</keyword>
<dbReference type="HOGENOM" id="CLU_1862753_0_0_5"/>
<evidence type="ECO:0000256" key="3">
    <source>
        <dbReference type="ARBA" id="ARBA00022989"/>
    </source>
</evidence>
<dbReference type="Pfam" id="PF01124">
    <property type="entry name" value="MAPEG"/>
    <property type="match status" value="1"/>
</dbReference>
<feature type="transmembrane region" description="Helical" evidence="5">
    <location>
        <begin position="6"/>
        <end position="36"/>
    </location>
</feature>
<reference evidence="6 7" key="1">
    <citation type="submission" date="2006-01" db="EMBL/GenBank/DDBJ databases">
        <authorList>
            <person name="Hagstrom A."/>
            <person name="Ferriera S."/>
            <person name="Johnson J."/>
            <person name="Kravitz S."/>
            <person name="Halpern A."/>
            <person name="Remington K."/>
            <person name="Beeson K."/>
            <person name="Tran B."/>
            <person name="Rogers Y.-H."/>
            <person name="Friedman R."/>
            <person name="Venter J.C."/>
        </authorList>
    </citation>
    <scope>NUCLEOTIDE SEQUENCE [LARGE SCALE GENOMIC DNA]</scope>
    <source>
        <strain evidence="6 7">SKA53</strain>
    </source>
</reference>
<proteinExistence type="predicted"/>
<dbReference type="eggNOG" id="COG3686">
    <property type="taxonomic scope" value="Bacteria"/>
</dbReference>
<keyword evidence="2 5" id="KW-0812">Transmembrane</keyword>
<protein>
    <submittedName>
        <fullName evidence="6">Inner membrane protein</fullName>
    </submittedName>
</protein>
<feature type="transmembrane region" description="Helical" evidence="5">
    <location>
        <begin position="83"/>
        <end position="105"/>
    </location>
</feature>
<dbReference type="InterPro" id="IPR001129">
    <property type="entry name" value="Membr-assoc_MAPEG"/>
</dbReference>
<dbReference type="GO" id="GO:0016020">
    <property type="term" value="C:membrane"/>
    <property type="evidence" value="ECO:0007669"/>
    <property type="project" value="UniProtKB-SubCell"/>
</dbReference>
<organism evidence="6 7">
    <name type="scientific">Yoonia vestfoldensis SKA53</name>
    <dbReference type="NCBI Taxonomy" id="314232"/>
    <lineage>
        <taxon>Bacteria</taxon>
        <taxon>Pseudomonadati</taxon>
        <taxon>Pseudomonadota</taxon>
        <taxon>Alphaproteobacteria</taxon>
        <taxon>Rhodobacterales</taxon>
        <taxon>Paracoccaceae</taxon>
        <taxon>Yoonia</taxon>
    </lineage>
</organism>
<comment type="caution">
    <text evidence="6">The sequence shown here is derived from an EMBL/GenBank/DDBJ whole genome shotgun (WGS) entry which is preliminary data.</text>
</comment>
<feature type="transmembrane region" description="Helical" evidence="5">
    <location>
        <begin position="57"/>
        <end position="77"/>
    </location>
</feature>
<dbReference type="Proteomes" id="UP000004507">
    <property type="component" value="Unassembled WGS sequence"/>
</dbReference>
<evidence type="ECO:0000313" key="7">
    <source>
        <dbReference type="Proteomes" id="UP000004507"/>
    </source>
</evidence>
<keyword evidence="4 5" id="KW-0472">Membrane</keyword>
<evidence type="ECO:0000256" key="4">
    <source>
        <dbReference type="ARBA" id="ARBA00023136"/>
    </source>
</evidence>
<dbReference type="InterPro" id="IPR023352">
    <property type="entry name" value="MAPEG-like_dom_sf"/>
</dbReference>
<dbReference type="EMBL" id="AAMS01000009">
    <property type="protein sequence ID" value="EAQ05503.1"/>
    <property type="molecule type" value="Genomic_DNA"/>
</dbReference>
<gene>
    <name evidence="6" type="ORF">SKA53_03804</name>
</gene>
<evidence type="ECO:0000313" key="6">
    <source>
        <dbReference type="EMBL" id="EAQ05503.1"/>
    </source>
</evidence>
<dbReference type="OrthoDB" id="7743618at2"/>
<evidence type="ECO:0000256" key="5">
    <source>
        <dbReference type="SAM" id="Phobius"/>
    </source>
</evidence>
<dbReference type="RefSeq" id="WP_007204717.1">
    <property type="nucleotide sequence ID" value="NZ_CH672414.1"/>
</dbReference>
<dbReference type="AlphaFoldDB" id="A3V8S2"/>
<evidence type="ECO:0000256" key="1">
    <source>
        <dbReference type="ARBA" id="ARBA00004370"/>
    </source>
</evidence>
<sequence>MTLETLSILIYGLLIFGAVVVQGTYAGLTAGLAFGFSNREGVQPGMGAVGRRIDMTLANLKEGAIMYMPLALLAVSLGVSNEWTSGAALLTIISRLVYVPVFYLGIPVARTLVWLPSFFAIPALAIGILVEVPGALP</sequence>
<accession>A3V8S2</accession>
<feature type="transmembrane region" description="Helical" evidence="5">
    <location>
        <begin position="112"/>
        <end position="130"/>
    </location>
</feature>
<evidence type="ECO:0000256" key="2">
    <source>
        <dbReference type="ARBA" id="ARBA00022692"/>
    </source>
</evidence>
<dbReference type="SUPFAM" id="SSF161084">
    <property type="entry name" value="MAPEG domain-like"/>
    <property type="match status" value="1"/>
</dbReference>
<dbReference type="Gene3D" id="1.20.120.550">
    <property type="entry name" value="Membrane associated eicosanoid/glutathione metabolism-like domain"/>
    <property type="match status" value="1"/>
</dbReference>
<comment type="subcellular location">
    <subcellularLocation>
        <location evidence="1">Membrane</location>
    </subcellularLocation>
</comment>